<evidence type="ECO:0000256" key="6">
    <source>
        <dbReference type="ARBA" id="ARBA00022968"/>
    </source>
</evidence>
<evidence type="ECO:0000256" key="8">
    <source>
        <dbReference type="ARBA" id="ARBA00023136"/>
    </source>
</evidence>
<dbReference type="InterPro" id="IPR012341">
    <property type="entry name" value="6hp_glycosidase-like_sf"/>
</dbReference>
<keyword evidence="7 12" id="KW-1133">Transmembrane helix</keyword>
<feature type="transmembrane region" description="Helical" evidence="12">
    <location>
        <begin position="50"/>
        <end position="69"/>
    </location>
</feature>
<evidence type="ECO:0000256" key="4">
    <source>
        <dbReference type="ARBA" id="ARBA00022801"/>
    </source>
</evidence>
<evidence type="ECO:0000313" key="17">
    <source>
        <dbReference type="RefSeq" id="XP_014661559.1"/>
    </source>
</evidence>
<evidence type="ECO:0000259" key="15">
    <source>
        <dbReference type="Pfam" id="PF16923"/>
    </source>
</evidence>
<evidence type="ECO:0000256" key="10">
    <source>
        <dbReference type="ARBA" id="ARBA00023295"/>
    </source>
</evidence>
<gene>
    <name evidence="17" type="primary">LOC106804749</name>
</gene>
<comment type="catalytic activity">
    <reaction evidence="12">
        <text>N(4)-(alpha-D-Glc-(1-&gt;2)-alpha-D-Glc-(1-&gt;3)-alpha-D-Glc-(1-&gt;3)-alpha-D-Man-(1-&gt;2)-alpha-D-Man-(1-&gt;2)-alpha-D-Man-(1-&gt;3)-[alpha-D-Man-(1-&gt;2)-alpha-D-Man-(1-&gt;3)-[alpha-D-Man-(1-&gt;2)-alpha-D-Man-(1-&gt;6)]-alpha-D-Man-(1-&gt;6)]-beta-D-Man-(1-&gt;4)-beta-D-GlcNAc-(1-&gt;4)-beta-D-GlcNAc)-L-asparaginyl-[protein] + H2O = N(4)-(alpha-D-Glc-(1-&gt;3)-alpha-D-Glc-(1-&gt;3)-alpha-D-Man-(1-&gt;2)-alpha-D-Man-(1-&gt;2)-alpha-D-Man-(1-&gt;3)-[alpha-D-Man-(1-&gt;2)-alpha-D-Man-(1-&gt;3)-[alpha-D-Man-(1-&gt;2)-alpha-D-Man-(1-&gt;6)]-alpha-D-Man-(1-&gt;6)]-beta-D-Man-(1-&gt;4)-beta-D-GlcNAc-(1-&gt;4)-beta-D-GlcNAc)-L-asparaginyl-[protein] + beta-D-glucose</text>
        <dbReference type="Rhea" id="RHEA:55988"/>
        <dbReference type="Rhea" id="RHEA-COMP:12806"/>
        <dbReference type="Rhea" id="RHEA-COMP:14355"/>
        <dbReference type="ChEBI" id="CHEBI:15377"/>
        <dbReference type="ChEBI" id="CHEBI:15903"/>
        <dbReference type="ChEBI" id="CHEBI:59082"/>
        <dbReference type="ChEBI" id="CHEBI:132537"/>
        <dbReference type="EC" id="3.2.1.106"/>
    </reaction>
</comment>
<proteinExistence type="inferred from homology"/>
<dbReference type="GeneID" id="106804749"/>
<evidence type="ECO:0000256" key="7">
    <source>
        <dbReference type="ARBA" id="ARBA00022989"/>
    </source>
</evidence>
<dbReference type="Gene3D" id="1.50.10.10">
    <property type="match status" value="1"/>
</dbReference>
<feature type="compositionally biased region" description="Basic and acidic residues" evidence="13">
    <location>
        <begin position="573"/>
        <end position="582"/>
    </location>
</feature>
<dbReference type="Gene3D" id="2.70.98.110">
    <property type="entry name" value="Glycosyl hydrolase family 63, N-terminal domain"/>
    <property type="match status" value="1"/>
</dbReference>
<evidence type="ECO:0000256" key="12">
    <source>
        <dbReference type="RuleBase" id="RU368089"/>
    </source>
</evidence>
<dbReference type="PANTHER" id="PTHR10412:SF11">
    <property type="entry name" value="MANNOSYL-OLIGOSACCHARIDE GLUCOSIDASE"/>
    <property type="match status" value="1"/>
</dbReference>
<keyword evidence="9" id="KW-0325">Glycoprotein</keyword>
<dbReference type="RefSeq" id="XP_014661559.1">
    <property type="nucleotide sequence ID" value="XM_014806073.1"/>
</dbReference>
<evidence type="ECO:0000313" key="16">
    <source>
        <dbReference type="Proteomes" id="UP000695022"/>
    </source>
</evidence>
<dbReference type="Proteomes" id="UP000695022">
    <property type="component" value="Unplaced"/>
</dbReference>
<evidence type="ECO:0000256" key="5">
    <source>
        <dbReference type="ARBA" id="ARBA00022824"/>
    </source>
</evidence>
<comment type="function">
    <text evidence="12">Cleaves the distal alpha 1,2-linked glucose residue from the Glc(3)Man(9)GlcNAc(2) oligosaccharide precursor.</text>
</comment>
<organism evidence="16 17">
    <name type="scientific">Priapulus caudatus</name>
    <name type="common">Priapulid worm</name>
    <dbReference type="NCBI Taxonomy" id="37621"/>
    <lineage>
        <taxon>Eukaryota</taxon>
        <taxon>Metazoa</taxon>
        <taxon>Ecdysozoa</taxon>
        <taxon>Scalidophora</taxon>
        <taxon>Priapulida</taxon>
        <taxon>Priapulimorpha</taxon>
        <taxon>Priapulimorphida</taxon>
        <taxon>Priapulidae</taxon>
        <taxon>Priapulus</taxon>
    </lineage>
</organism>
<dbReference type="Pfam" id="PF16923">
    <property type="entry name" value="Glyco_hydro_63N"/>
    <property type="match status" value="1"/>
</dbReference>
<feature type="compositionally biased region" description="Polar residues" evidence="13">
    <location>
        <begin position="555"/>
        <end position="569"/>
    </location>
</feature>
<accession>A0ABM1DNN8</accession>
<evidence type="ECO:0000256" key="2">
    <source>
        <dbReference type="ARBA" id="ARBA00010833"/>
    </source>
</evidence>
<dbReference type="EC" id="3.2.1.106" evidence="11 12"/>
<keyword evidence="6" id="KW-0735">Signal-anchor</keyword>
<feature type="domain" description="Glycosyl hydrolase family 63 N-terminal" evidence="15">
    <location>
        <begin position="98"/>
        <end position="261"/>
    </location>
</feature>
<evidence type="ECO:0000256" key="11">
    <source>
        <dbReference type="ARBA" id="ARBA00038888"/>
    </source>
</evidence>
<reference evidence="17" key="1">
    <citation type="submission" date="2025-08" db="UniProtKB">
        <authorList>
            <consortium name="RefSeq"/>
        </authorList>
    </citation>
    <scope>IDENTIFICATION</scope>
</reference>
<feature type="region of interest" description="Disordered" evidence="13">
    <location>
        <begin position="555"/>
        <end position="582"/>
    </location>
</feature>
<comment type="similarity">
    <text evidence="2 12">Belongs to the glycosyl hydrolase 63 family.</text>
</comment>
<comment type="subcellular location">
    <subcellularLocation>
        <location evidence="1 12">Endoplasmic reticulum membrane</location>
        <topology evidence="1 12">Single-pass type II membrane protein</topology>
    </subcellularLocation>
</comment>
<evidence type="ECO:0000256" key="9">
    <source>
        <dbReference type="ARBA" id="ARBA00023180"/>
    </source>
</evidence>
<sequence>MAQKKTMAGEKRARKIQEESQGKGVHRKPVKLHKVDTRDHDDSVFLSRKVIAQLSFIAVLVGIAAFSVYDVHRQSRVITRLSSPTVITQNASSSPARFWGTYRPQAYFGLKTRSPQSPVVGLMWFTQFKSAEEFAIRHWCEQGDRLPRYGWLAHDGVNFGVQEIVDEDYILKTSFVKRTGGSHGGDWTARIVAEPHYRNRRTPEGEPPPKPATVSLLFYIALDNSGWLKPNIESGILTSVEGYTDALGQFMLKFPTNSRNHEVLYNYYLSSTEGLHVLKGAVMRGLKMAPYKKRKQYVALGGNDPRGSAEPNFIVHQVTVPLPHVMEVTYTSGDGGGGSGEREDREPLLGRTYDDELRQHRDEFDERFERVFRLREKGYDAEHVDFAKAALGNLVGGIGFFYGSSLVQSLANAAPVPYWAAPLYTAVPSRSFFPRGFLWDEGFHNLLVSQWDIDVTKDVLGHWLDLMNADGWIPREQILGPEARSKVPDEFVVQRDTNANPPTLFLPLRYLLDRDDERDYEYLRRVYPRLQAWYGWFNVTQRGDAPGAYRWRGRNATTTHELNPKTLTSGIDDAPRASHPTDDERHVDLRCWMALASGVMADVAEAIGEPAAVYRAEYAYLTDNEALDALHWSDEHAAYCDYGLHTDAVKLKRPRAPPAQPGAPPPPRPDLQRSVAQEPRLQFVNSFGYTSLFPFLLQIVRPDSPKLERVLASVRNESLLWTRYGLRSLAKTAPLYMKRNTEHDPPYWRGSIWININFLAVRALNFYANSDGPYRDTAKEMYTELRRNLVENVFREYQLTGYVWEHYNDETGKGEGSHPFTGWSALIVLIMADSY</sequence>
<keyword evidence="8 12" id="KW-0472">Membrane</keyword>
<feature type="region of interest" description="Disordered" evidence="13">
    <location>
        <begin position="1"/>
        <end position="28"/>
    </location>
</feature>
<evidence type="ECO:0000256" key="13">
    <source>
        <dbReference type="SAM" id="MobiDB-lite"/>
    </source>
</evidence>
<evidence type="ECO:0000256" key="1">
    <source>
        <dbReference type="ARBA" id="ARBA00004648"/>
    </source>
</evidence>
<keyword evidence="16" id="KW-1185">Reference proteome</keyword>
<feature type="compositionally biased region" description="Basic and acidic residues" evidence="13">
    <location>
        <begin position="7"/>
        <end position="21"/>
    </location>
</feature>
<keyword evidence="3 12" id="KW-0812">Transmembrane</keyword>
<keyword evidence="4 12" id="KW-0378">Hydrolase</keyword>
<evidence type="ECO:0000256" key="3">
    <source>
        <dbReference type="ARBA" id="ARBA00022692"/>
    </source>
</evidence>
<dbReference type="InterPro" id="IPR038518">
    <property type="entry name" value="Glyco_hydro_63N_sf"/>
</dbReference>
<dbReference type="Pfam" id="PF03200">
    <property type="entry name" value="Glyco_hydro_63"/>
    <property type="match status" value="1"/>
</dbReference>
<keyword evidence="5 12" id="KW-0256">Endoplasmic reticulum</keyword>
<feature type="region of interest" description="Disordered" evidence="13">
    <location>
        <begin position="653"/>
        <end position="672"/>
    </location>
</feature>
<dbReference type="InterPro" id="IPR004888">
    <property type="entry name" value="Glycoside_hydrolase_63"/>
</dbReference>
<protein>
    <recommendedName>
        <fullName evidence="11 12">Mannosyl-oligosaccharide glucosidase</fullName>
        <ecNumber evidence="11 12">3.2.1.106</ecNumber>
    </recommendedName>
</protein>
<name>A0ABM1DNN8_PRICU</name>
<dbReference type="PANTHER" id="PTHR10412">
    <property type="entry name" value="MANNOSYL-OLIGOSACCHARIDE GLUCOSIDASE"/>
    <property type="match status" value="1"/>
</dbReference>
<keyword evidence="10 12" id="KW-0326">Glycosidase</keyword>
<feature type="compositionally biased region" description="Pro residues" evidence="13">
    <location>
        <begin position="656"/>
        <end position="669"/>
    </location>
</feature>
<dbReference type="SUPFAM" id="SSF48208">
    <property type="entry name" value="Six-hairpin glycosidases"/>
    <property type="match status" value="1"/>
</dbReference>
<evidence type="ECO:0000259" key="14">
    <source>
        <dbReference type="Pfam" id="PF03200"/>
    </source>
</evidence>
<dbReference type="InterPro" id="IPR031631">
    <property type="entry name" value="Glyco_hydro_63N"/>
</dbReference>
<dbReference type="InterPro" id="IPR008928">
    <property type="entry name" value="6-hairpin_glycosidase_sf"/>
</dbReference>
<feature type="domain" description="Glycosyl hydrolase family 63 C-terminal" evidence="14">
    <location>
        <begin position="350"/>
        <end position="832"/>
    </location>
</feature>
<dbReference type="InterPro" id="IPR031335">
    <property type="entry name" value="Glyco_hydro_63_C"/>
</dbReference>